<dbReference type="GO" id="GO:0005524">
    <property type="term" value="F:ATP binding"/>
    <property type="evidence" value="ECO:0007669"/>
    <property type="project" value="InterPro"/>
</dbReference>
<keyword evidence="4" id="KW-0067">ATP-binding</keyword>
<evidence type="ECO:0000313" key="4">
    <source>
        <dbReference type="EMBL" id="TQM96319.1"/>
    </source>
</evidence>
<keyword evidence="4" id="KW-0347">Helicase</keyword>
<dbReference type="AlphaFoldDB" id="A0A543KMN0"/>
<feature type="domain" description="PLD phosphodiesterase" evidence="1">
    <location>
        <begin position="199"/>
        <end position="230"/>
    </location>
</feature>
<organism evidence="4 5">
    <name type="scientific">Ornithinimicrobium humiphilum</name>
    <dbReference type="NCBI Taxonomy" id="125288"/>
    <lineage>
        <taxon>Bacteria</taxon>
        <taxon>Bacillati</taxon>
        <taxon>Actinomycetota</taxon>
        <taxon>Actinomycetes</taxon>
        <taxon>Micrococcales</taxon>
        <taxon>Ornithinimicrobiaceae</taxon>
        <taxon>Ornithinimicrobium</taxon>
    </lineage>
</organism>
<dbReference type="PROSITE" id="PS51194">
    <property type="entry name" value="HELICASE_CTER"/>
    <property type="match status" value="1"/>
</dbReference>
<keyword evidence="4" id="KW-0378">Hydrolase</keyword>
<dbReference type="RefSeq" id="WP_238329568.1">
    <property type="nucleotide sequence ID" value="NZ_BAAAIL010000003.1"/>
</dbReference>
<dbReference type="SMART" id="SM00490">
    <property type="entry name" value="HELICc"/>
    <property type="match status" value="1"/>
</dbReference>
<keyword evidence="4" id="KW-0547">Nucleotide-binding</keyword>
<dbReference type="Gene3D" id="3.30.870.10">
    <property type="entry name" value="Endonuclease Chain A"/>
    <property type="match status" value="1"/>
</dbReference>
<dbReference type="InterPro" id="IPR006935">
    <property type="entry name" value="Helicase/UvrB_N"/>
</dbReference>
<feature type="domain" description="Helicase C-terminal" evidence="3">
    <location>
        <begin position="530"/>
        <end position="679"/>
    </location>
</feature>
<comment type="caution">
    <text evidence="4">The sequence shown here is derived from an EMBL/GenBank/DDBJ whole genome shotgun (WGS) entry which is preliminary data.</text>
</comment>
<dbReference type="GO" id="GO:0004386">
    <property type="term" value="F:helicase activity"/>
    <property type="evidence" value="ECO:0007669"/>
    <property type="project" value="UniProtKB-KW"/>
</dbReference>
<proteinExistence type="predicted"/>
<dbReference type="GO" id="GO:0016887">
    <property type="term" value="F:ATP hydrolysis activity"/>
    <property type="evidence" value="ECO:0007669"/>
    <property type="project" value="TreeGrafter"/>
</dbReference>
<dbReference type="InterPro" id="IPR001650">
    <property type="entry name" value="Helicase_C-like"/>
</dbReference>
<dbReference type="PROSITE" id="PS51192">
    <property type="entry name" value="HELICASE_ATP_BIND_1"/>
    <property type="match status" value="1"/>
</dbReference>
<dbReference type="Pfam" id="PF11907">
    <property type="entry name" value="DUF3427"/>
    <property type="match status" value="1"/>
</dbReference>
<keyword evidence="5" id="KW-1185">Reference proteome</keyword>
<dbReference type="InterPro" id="IPR027417">
    <property type="entry name" value="P-loop_NTPase"/>
</dbReference>
<reference evidence="4 5" key="1">
    <citation type="submission" date="2019-06" db="EMBL/GenBank/DDBJ databases">
        <title>Sequencing the genomes of 1000 actinobacteria strains.</title>
        <authorList>
            <person name="Klenk H.-P."/>
        </authorList>
    </citation>
    <scope>NUCLEOTIDE SEQUENCE [LARGE SCALE GENOMIC DNA]</scope>
    <source>
        <strain evidence="4 5">DSM 12362</strain>
    </source>
</reference>
<dbReference type="InterPro" id="IPR014001">
    <property type="entry name" value="Helicase_ATP-bd"/>
</dbReference>
<dbReference type="InterPro" id="IPR025202">
    <property type="entry name" value="PLD-like_dom"/>
</dbReference>
<dbReference type="PROSITE" id="PS50035">
    <property type="entry name" value="PLD"/>
    <property type="match status" value="1"/>
</dbReference>
<dbReference type="CDD" id="cd18032">
    <property type="entry name" value="DEXHc_RE_I_III_res"/>
    <property type="match status" value="1"/>
</dbReference>
<dbReference type="Gene3D" id="3.40.50.300">
    <property type="entry name" value="P-loop containing nucleotide triphosphate hydrolases"/>
    <property type="match status" value="2"/>
</dbReference>
<dbReference type="GO" id="GO:0006793">
    <property type="term" value="P:phosphorus metabolic process"/>
    <property type="evidence" value="ECO:0007669"/>
    <property type="project" value="UniProtKB-ARBA"/>
</dbReference>
<evidence type="ECO:0000313" key="5">
    <source>
        <dbReference type="Proteomes" id="UP000315133"/>
    </source>
</evidence>
<dbReference type="Pfam" id="PF13091">
    <property type="entry name" value="PLDc_2"/>
    <property type="match status" value="1"/>
</dbReference>
<name>A0A543KMN0_9MICO</name>
<feature type="domain" description="Helicase ATP-binding" evidence="2">
    <location>
        <begin position="319"/>
        <end position="474"/>
    </location>
</feature>
<dbReference type="SUPFAM" id="SSF52540">
    <property type="entry name" value="P-loop containing nucleoside triphosphate hydrolases"/>
    <property type="match status" value="1"/>
</dbReference>
<dbReference type="InterPro" id="IPR021835">
    <property type="entry name" value="DUF3427"/>
</dbReference>
<gene>
    <name evidence="4" type="ORF">FB476_1183</name>
</gene>
<dbReference type="PANTHER" id="PTHR47962:SF7">
    <property type="entry name" value="MITOCHONDRIAL ATP-DEPENDENT HELICASE IRC3-RELATED"/>
    <property type="match status" value="1"/>
</dbReference>
<dbReference type="SMART" id="SM00487">
    <property type="entry name" value="DEXDc"/>
    <property type="match status" value="1"/>
</dbReference>
<protein>
    <submittedName>
        <fullName evidence="4">Superfamily II DNA or RNA helicase</fullName>
    </submittedName>
</protein>
<evidence type="ECO:0000259" key="1">
    <source>
        <dbReference type="PROSITE" id="PS50035"/>
    </source>
</evidence>
<dbReference type="CDD" id="cd09203">
    <property type="entry name" value="PLDc_N_DEXD_b1"/>
    <property type="match status" value="1"/>
</dbReference>
<dbReference type="GO" id="GO:0003677">
    <property type="term" value="F:DNA binding"/>
    <property type="evidence" value="ECO:0007669"/>
    <property type="project" value="InterPro"/>
</dbReference>
<dbReference type="PANTHER" id="PTHR47962">
    <property type="entry name" value="ATP-DEPENDENT HELICASE LHR-RELATED-RELATED"/>
    <property type="match status" value="1"/>
</dbReference>
<accession>A0A543KMN0</accession>
<evidence type="ECO:0000259" key="2">
    <source>
        <dbReference type="PROSITE" id="PS51192"/>
    </source>
</evidence>
<dbReference type="SUPFAM" id="SSF56024">
    <property type="entry name" value="Phospholipase D/nuclease"/>
    <property type="match status" value="1"/>
</dbReference>
<dbReference type="InterPro" id="IPR052511">
    <property type="entry name" value="ATP-dep_Helicase"/>
</dbReference>
<dbReference type="InterPro" id="IPR001736">
    <property type="entry name" value="PLipase_D/transphosphatidylase"/>
</dbReference>
<dbReference type="CDD" id="cd18799">
    <property type="entry name" value="SF2_C_EcoAI-like"/>
    <property type="match status" value="1"/>
</dbReference>
<sequence>MQPGIYESLVTSGLLSRLPGDDGVMARIERVDSADLPEVLARHVRDVVHQRLRAVKDPAQQLSLVNSLVNSLEAVPDIVAEPARQLLALTPPDGTKARKVQRPATPLSDAALLTNAPGEPNLGFELMAELETADRVDLLIAFVKWYGLRLLAPHLTRLCERGVPLRVITTTYMGATERKAIDRLVREFGAEVRIQYDAQRTRLHAKAWLFERHTGFDTAYVGSSNLSRAALLDGVEWNVRLSRIATPSLLDKFQATFETYWNDRSYELYDPDRDGDRLDDALAEAGGKRQHSGVTLTLSGLAVRPFPYQQEMLEALTAERTQHDRHANLVVAATGTGKTVVAALDYQQLFSALGHRPSLLFVAHRREILEQSLRTYREVLADGDFGELYVGGARPERWRHVFASIQSLSSYGVDNIAPDAFDVVVIDEFHHSQASTYRRLIRHLEPKELLGLTATPERADGLDVRQFFDGRTAVELRLWDALGADLLCPFHYFAVADNTDLRSISWKRGRYDEGELTNLYTGNDARAAIVLQQVRDKVPDPHAMRALGFCVGVEHARFMAQAFARAGIPARAVSGDTPPHERDQALRDLRDRRVNVLFAADLFNEGLDLPDVDTVLFLRPTESATIFLQQLGRGLRRTSEKAVLTVLDFIGYHRKEFSFEGKFKALTGSSRRALVDGLERGFPFLPAGCQIVMDKQSQTIVLENIRSQVTTRWNKIVAELRSRGDAELGIFLDETGLELADIVRQGRTSWTQLRRDAGLPTREGSVLEDRLLARVRAFAHVNDRERAQGYTRLLADDAPPYDELTSVEQRLAQMLFFSLWPDGGGHESYQAGLEALRREACLRDELRSVIDVSFDGARLSTVALSGPLAGIPLQVHGRYQREEVLAALGYVAPDGRKPNSFREGVLYVPEVNVDAFFVTLKKSEVNYSPTTMYRDYPISPTLFHWESQSTTSIESKTGQRYINGFSHVLLFARQEQKDAFGTSSYLFLGPARYVSHSGSRPIALTWQLDHPMPTEFFAAASVVAS</sequence>
<dbReference type="Pfam" id="PF00271">
    <property type="entry name" value="Helicase_C"/>
    <property type="match status" value="1"/>
</dbReference>
<dbReference type="Proteomes" id="UP000315133">
    <property type="component" value="Unassembled WGS sequence"/>
</dbReference>
<dbReference type="EMBL" id="VFPU01000001">
    <property type="protein sequence ID" value="TQM96319.1"/>
    <property type="molecule type" value="Genomic_DNA"/>
</dbReference>
<evidence type="ECO:0000259" key="3">
    <source>
        <dbReference type="PROSITE" id="PS51194"/>
    </source>
</evidence>
<dbReference type="Pfam" id="PF04851">
    <property type="entry name" value="ResIII"/>
    <property type="match status" value="1"/>
</dbReference>